<reference evidence="2" key="1">
    <citation type="submission" date="2021-02" db="EMBL/GenBank/DDBJ databases">
        <authorList>
            <person name="Dougan E. K."/>
            <person name="Rhodes N."/>
            <person name="Thang M."/>
            <person name="Chan C."/>
        </authorList>
    </citation>
    <scope>NUCLEOTIDE SEQUENCE</scope>
</reference>
<dbReference type="Proteomes" id="UP000601435">
    <property type="component" value="Unassembled WGS sequence"/>
</dbReference>
<keyword evidence="3" id="KW-1185">Reference proteome</keyword>
<feature type="compositionally biased region" description="Pro residues" evidence="1">
    <location>
        <begin position="1"/>
        <end position="12"/>
    </location>
</feature>
<accession>A0A813CBJ1</accession>
<evidence type="ECO:0000313" key="3">
    <source>
        <dbReference type="Proteomes" id="UP000601435"/>
    </source>
</evidence>
<name>A0A813CBJ1_9DINO</name>
<organism evidence="2 3">
    <name type="scientific">Symbiodinium necroappetens</name>
    <dbReference type="NCBI Taxonomy" id="1628268"/>
    <lineage>
        <taxon>Eukaryota</taxon>
        <taxon>Sar</taxon>
        <taxon>Alveolata</taxon>
        <taxon>Dinophyceae</taxon>
        <taxon>Suessiales</taxon>
        <taxon>Symbiodiniaceae</taxon>
        <taxon>Symbiodinium</taxon>
    </lineage>
</organism>
<dbReference type="AlphaFoldDB" id="A0A813CBJ1"/>
<dbReference type="OrthoDB" id="492368at2759"/>
<evidence type="ECO:0000256" key="1">
    <source>
        <dbReference type="SAM" id="MobiDB-lite"/>
    </source>
</evidence>
<protein>
    <submittedName>
        <fullName evidence="2">Uncharacterized protein</fullName>
    </submittedName>
</protein>
<feature type="region of interest" description="Disordered" evidence="1">
    <location>
        <begin position="1"/>
        <end position="37"/>
    </location>
</feature>
<evidence type="ECO:0000313" key="2">
    <source>
        <dbReference type="EMBL" id="CAE7941813.1"/>
    </source>
</evidence>
<comment type="caution">
    <text evidence="2">The sequence shown here is derived from an EMBL/GenBank/DDBJ whole genome shotgun (WGS) entry which is preliminary data.</text>
</comment>
<dbReference type="EMBL" id="CAJNJA010094979">
    <property type="protein sequence ID" value="CAE7941813.1"/>
    <property type="molecule type" value="Genomic_DNA"/>
</dbReference>
<gene>
    <name evidence="2" type="ORF">SNEC2469_LOCUS34422</name>
</gene>
<proteinExistence type="predicted"/>
<sequence>MTPREPGTPPPGHDATAAGGRARTRSPRRPANTDGQWDYLDACDEAISRQLEALRDEFEQFPGDRLRLWRDRAGGTFEPDQDLPATYERVDMWYWAVLRARHLGLFEPDEVPYAIPAHNHARNLVLVDFTNITWFTRGWREWRTDQATHYTYRLY</sequence>